<evidence type="ECO:0000313" key="2">
    <source>
        <dbReference type="Proteomes" id="UP000015102"/>
    </source>
</evidence>
<dbReference type="HOGENOM" id="CLU_2628954_0_0_1"/>
<keyword evidence="2" id="KW-1185">Reference proteome</keyword>
<name>T1GSU3_MEGSC</name>
<reference evidence="2" key="1">
    <citation type="submission" date="2013-02" db="EMBL/GenBank/DDBJ databases">
        <authorList>
            <person name="Hughes D."/>
        </authorList>
    </citation>
    <scope>NUCLEOTIDE SEQUENCE</scope>
    <source>
        <strain>Durham</strain>
        <strain evidence="2">NC isolate 2 -- Noor lab</strain>
    </source>
</reference>
<proteinExistence type="predicted"/>
<dbReference type="EMBL" id="CAQQ02169543">
    <property type="status" value="NOT_ANNOTATED_CDS"/>
    <property type="molecule type" value="Genomic_DNA"/>
</dbReference>
<sequence>MNQKTTCQKIKDFAVKWLNALDNESPPTFLYGEQYGRGTIDTTWKDEITKICLGVALVLMPYCDDILNDLSKVYTTVS</sequence>
<dbReference type="EnsemblMetazoa" id="MESCA006755-RA">
    <property type="protein sequence ID" value="MESCA006755-PA"/>
    <property type="gene ID" value="MESCA006755"/>
</dbReference>
<organism evidence="1 2">
    <name type="scientific">Megaselia scalaris</name>
    <name type="common">Humpbacked fly</name>
    <name type="synonym">Phora scalaris</name>
    <dbReference type="NCBI Taxonomy" id="36166"/>
    <lineage>
        <taxon>Eukaryota</taxon>
        <taxon>Metazoa</taxon>
        <taxon>Ecdysozoa</taxon>
        <taxon>Arthropoda</taxon>
        <taxon>Hexapoda</taxon>
        <taxon>Insecta</taxon>
        <taxon>Pterygota</taxon>
        <taxon>Neoptera</taxon>
        <taxon>Endopterygota</taxon>
        <taxon>Diptera</taxon>
        <taxon>Brachycera</taxon>
        <taxon>Muscomorpha</taxon>
        <taxon>Platypezoidea</taxon>
        <taxon>Phoridae</taxon>
        <taxon>Megaseliini</taxon>
        <taxon>Megaselia</taxon>
    </lineage>
</organism>
<evidence type="ECO:0000313" key="1">
    <source>
        <dbReference type="EnsemblMetazoa" id="MESCA006755-PA"/>
    </source>
</evidence>
<reference evidence="1" key="2">
    <citation type="submission" date="2015-06" db="UniProtKB">
        <authorList>
            <consortium name="EnsemblMetazoa"/>
        </authorList>
    </citation>
    <scope>IDENTIFICATION</scope>
</reference>
<dbReference type="AlphaFoldDB" id="T1GSU3"/>
<protein>
    <submittedName>
        <fullName evidence="1">Uncharacterized protein</fullName>
    </submittedName>
</protein>
<accession>T1GSU3</accession>
<dbReference type="EMBL" id="CAQQ02169542">
    <property type="status" value="NOT_ANNOTATED_CDS"/>
    <property type="molecule type" value="Genomic_DNA"/>
</dbReference>
<dbReference type="Proteomes" id="UP000015102">
    <property type="component" value="Unassembled WGS sequence"/>
</dbReference>
<dbReference type="STRING" id="36166.T1GSU3"/>